<name>A0ABT5QG28_9GAMM</name>
<feature type="transmembrane region" description="Helical" evidence="1">
    <location>
        <begin position="39"/>
        <end position="60"/>
    </location>
</feature>
<protein>
    <submittedName>
        <fullName evidence="2">Uncharacterized protein</fullName>
    </submittedName>
</protein>
<dbReference type="Proteomes" id="UP001149821">
    <property type="component" value="Unassembled WGS sequence"/>
</dbReference>
<keyword evidence="3" id="KW-1185">Reference proteome</keyword>
<feature type="transmembrane region" description="Helical" evidence="1">
    <location>
        <begin position="72"/>
        <end position="93"/>
    </location>
</feature>
<evidence type="ECO:0000313" key="2">
    <source>
        <dbReference type="EMBL" id="MDD1779902.1"/>
    </source>
</evidence>
<organism evidence="2 3">
    <name type="scientific">Enterovibrio qingdaonensis</name>
    <dbReference type="NCBI Taxonomy" id="2899818"/>
    <lineage>
        <taxon>Bacteria</taxon>
        <taxon>Pseudomonadati</taxon>
        <taxon>Pseudomonadota</taxon>
        <taxon>Gammaproteobacteria</taxon>
        <taxon>Vibrionales</taxon>
        <taxon>Vibrionaceae</taxon>
        <taxon>Enterovibrio</taxon>
    </lineage>
</organism>
<comment type="caution">
    <text evidence="2">The sequence shown here is derived from an EMBL/GenBank/DDBJ whole genome shotgun (WGS) entry which is preliminary data.</text>
</comment>
<reference evidence="2" key="1">
    <citation type="submission" date="2021-12" db="EMBL/GenBank/DDBJ databases">
        <title>Enterovibrio ZSDZ35 sp. nov. and Enterovibrio ZSDZ42 sp. nov., isolated from coastal seawater in Qingdao.</title>
        <authorList>
            <person name="Zhang P."/>
        </authorList>
    </citation>
    <scope>NUCLEOTIDE SEQUENCE</scope>
    <source>
        <strain evidence="2">ZSDZ35</strain>
    </source>
</reference>
<feature type="transmembrane region" description="Helical" evidence="1">
    <location>
        <begin position="105"/>
        <end position="124"/>
    </location>
</feature>
<accession>A0ABT5QG28</accession>
<dbReference type="RefSeq" id="WP_274139748.1">
    <property type="nucleotide sequence ID" value="NZ_JAJUBB010000001.1"/>
</dbReference>
<keyword evidence="1" id="KW-0472">Membrane</keyword>
<keyword evidence="1" id="KW-1133">Transmembrane helix</keyword>
<dbReference type="EMBL" id="JAJUBB010000001">
    <property type="protein sequence ID" value="MDD1779902.1"/>
    <property type="molecule type" value="Genomic_DNA"/>
</dbReference>
<evidence type="ECO:0000313" key="3">
    <source>
        <dbReference type="Proteomes" id="UP001149821"/>
    </source>
</evidence>
<keyword evidence="1" id="KW-0812">Transmembrane</keyword>
<gene>
    <name evidence="2" type="ORF">LRP49_01715</name>
</gene>
<evidence type="ECO:0000256" key="1">
    <source>
        <dbReference type="SAM" id="Phobius"/>
    </source>
</evidence>
<sequence length="194" mass="22103">MDAQLWLTIQVTPNDLTPSAPVVAEGVLVKNLKSEQMELLLFLGFIYFSSTPTYAGFFGFKEVDGELSHTPFTKTMGFLGILFAGFLATLYFLGDYNHEQEIGHILGTLAFFAFGVVMLLETFFSEGKYDENSIDYKTIWKGRKVIKWEELISYKNKGDQIRLDFKDGTTIKVYLLMGGYGYLLDFLARKFPQM</sequence>
<proteinExistence type="predicted"/>